<dbReference type="HOGENOM" id="CLU_3062958_0_0_6"/>
<feature type="region of interest" description="Disordered" evidence="1">
    <location>
        <begin position="30"/>
        <end position="53"/>
    </location>
</feature>
<dbReference type="Proteomes" id="UP000032430">
    <property type="component" value="Chromosome I"/>
</dbReference>
<protein>
    <submittedName>
        <fullName evidence="2">Uncharacterized protein</fullName>
    </submittedName>
</protein>
<dbReference type="KEGG" id="lfa:LFA_0179"/>
<gene>
    <name evidence="2" type="ORF">LFA_0179</name>
</gene>
<proteinExistence type="predicted"/>
<evidence type="ECO:0000313" key="3">
    <source>
        <dbReference type="Proteomes" id="UP000032430"/>
    </source>
</evidence>
<dbReference type="EMBL" id="LN614827">
    <property type="protein sequence ID" value="CEG55659.1"/>
    <property type="molecule type" value="Genomic_DNA"/>
</dbReference>
<sequence length="53" mass="6090">MLKDPVIRKRCEEIPVDNMNINVKYRQKPGIPSLHASRDNKAAVQERKTINSS</sequence>
<reference evidence="3" key="1">
    <citation type="submission" date="2014-09" db="EMBL/GenBank/DDBJ databases">
        <authorList>
            <person name="Gomez-Valero L."/>
        </authorList>
    </citation>
    <scope>NUCLEOTIDE SEQUENCE [LARGE SCALE GENOMIC DNA]</scope>
    <source>
        <strain evidence="3">ATCC700992</strain>
    </source>
</reference>
<accession>A0A098G0Z9</accession>
<evidence type="ECO:0000313" key="2">
    <source>
        <dbReference type="EMBL" id="CEG55659.1"/>
    </source>
</evidence>
<feature type="compositionally biased region" description="Basic and acidic residues" evidence="1">
    <location>
        <begin position="36"/>
        <end position="53"/>
    </location>
</feature>
<organism evidence="2 3">
    <name type="scientific">Legionella fallonii LLAP-10</name>
    <dbReference type="NCBI Taxonomy" id="1212491"/>
    <lineage>
        <taxon>Bacteria</taxon>
        <taxon>Pseudomonadati</taxon>
        <taxon>Pseudomonadota</taxon>
        <taxon>Gammaproteobacteria</taxon>
        <taxon>Legionellales</taxon>
        <taxon>Legionellaceae</taxon>
        <taxon>Legionella</taxon>
    </lineage>
</organism>
<keyword evidence="3" id="KW-1185">Reference proteome</keyword>
<dbReference type="STRING" id="1212491.LFA_0179"/>
<evidence type="ECO:0000256" key="1">
    <source>
        <dbReference type="SAM" id="MobiDB-lite"/>
    </source>
</evidence>
<name>A0A098G0Z9_9GAMM</name>
<dbReference type="AlphaFoldDB" id="A0A098G0Z9"/>